<dbReference type="GO" id="GO:0005634">
    <property type="term" value="C:nucleus"/>
    <property type="evidence" value="ECO:0007669"/>
    <property type="project" value="TreeGrafter"/>
</dbReference>
<protein>
    <recommendedName>
        <fullName evidence="8">Xrn1 N-terminal domain-containing protein</fullName>
    </recommendedName>
</protein>
<dbReference type="InterPro" id="IPR027073">
    <property type="entry name" value="5_3_exoribonuclease"/>
</dbReference>
<dbReference type="InterPro" id="IPR004859">
    <property type="entry name" value="Xrn1_N"/>
</dbReference>
<reference evidence="7" key="1">
    <citation type="journal article" date="2020" name="Nature">
        <title>Giant virus diversity and host interactions through global metagenomics.</title>
        <authorList>
            <person name="Schulz F."/>
            <person name="Roux S."/>
            <person name="Paez-Espino D."/>
            <person name="Jungbluth S."/>
            <person name="Walsh D.A."/>
            <person name="Denef V.J."/>
            <person name="McMahon K.D."/>
            <person name="Konstantinidis K.T."/>
            <person name="Eloe-Fadrosh E.A."/>
            <person name="Kyrpides N.C."/>
            <person name="Woyke T."/>
        </authorList>
    </citation>
    <scope>NUCLEOTIDE SEQUENCE</scope>
    <source>
        <strain evidence="7">GVMAG-M-3300021425-14</strain>
    </source>
</reference>
<dbReference type="GO" id="GO:0003723">
    <property type="term" value="F:RNA binding"/>
    <property type="evidence" value="ECO:0007669"/>
    <property type="project" value="TreeGrafter"/>
</dbReference>
<dbReference type="PANTHER" id="PTHR12341">
    <property type="entry name" value="5'-&gt;3' EXORIBONUCLEASE"/>
    <property type="match status" value="1"/>
</dbReference>
<dbReference type="GO" id="GO:0000956">
    <property type="term" value="P:nuclear-transcribed mRNA catabolic process"/>
    <property type="evidence" value="ECO:0007669"/>
    <property type="project" value="TreeGrafter"/>
</dbReference>
<keyword evidence="2" id="KW-0378">Hydrolase</keyword>
<keyword evidence="1" id="KW-0540">Nuclease</keyword>
<evidence type="ECO:0000313" key="7">
    <source>
        <dbReference type="EMBL" id="QHT05887.1"/>
    </source>
</evidence>
<evidence type="ECO:0000259" key="6">
    <source>
        <dbReference type="Pfam" id="PF17846"/>
    </source>
</evidence>
<evidence type="ECO:0000256" key="4">
    <source>
        <dbReference type="ARBA" id="ARBA00038299"/>
    </source>
</evidence>
<feature type="domain" description="Xrn1 N-terminal" evidence="5">
    <location>
        <begin position="1"/>
        <end position="215"/>
    </location>
</feature>
<dbReference type="Gene3D" id="3.40.50.12390">
    <property type="match status" value="1"/>
</dbReference>
<sequence>MGIPSYFSHIVREYGHIIKKYEKNKQINNLYMDSNSIIYDCLFKLLDNYNGDDEKFEKKIIEAVISKIEMYISIIQPTNCLYIAFDGVAPVAKMEQQRNRRYKSYLEKEIKKQIDPNYKETWDRTAITPGTKFMNKLKKIKTHFEKNPKRYNLNKVIVSLADEKGEGEHKIFQYIRDNKSQHKKEKTVIYGLDADLIMLCINHLTISKHIYLYRETPEFIKSINSNLEPNKDYILDIPKMAQILTKKLNNYKQPSTTIEKNKLYDYILICFFLGNDFMPHFPALNIRTNGINILMSAYENTIVKKKTNLTDGKKIFWNEIRELLEFISKSEEEYIREEYKLRGRLEKRMLPTSTVKDKFNKFQSIPTKKREIEYLIDINSVGWEKRYYNYLFDIEPTKEWIQRICINYLEGLEWTMNYYTEECLDWKWFYHYKYPPLLKDLIKYIPYWETSFFDKKNQKSVHPNVQLSYVLPRNSLHLLPNKIHKKLLKEKPHYYNNNCKAYWAFCRYFWESHIDLPHIDIGELEEFVENIS</sequence>
<name>A0A6C0CNT8_9ZZZZ</name>
<dbReference type="EMBL" id="MN739460">
    <property type="protein sequence ID" value="QHT05887.1"/>
    <property type="molecule type" value="Genomic_DNA"/>
</dbReference>
<keyword evidence="3" id="KW-0269">Exonuclease</keyword>
<dbReference type="Pfam" id="PF17846">
    <property type="entry name" value="XRN_M"/>
    <property type="match status" value="1"/>
</dbReference>
<dbReference type="PANTHER" id="PTHR12341:SF7">
    <property type="entry name" value="5'-3' EXORIBONUCLEASE 1"/>
    <property type="match status" value="1"/>
</dbReference>
<dbReference type="AlphaFoldDB" id="A0A6C0CNT8"/>
<evidence type="ECO:0000259" key="5">
    <source>
        <dbReference type="Pfam" id="PF03159"/>
    </source>
</evidence>
<evidence type="ECO:0000256" key="1">
    <source>
        <dbReference type="ARBA" id="ARBA00022722"/>
    </source>
</evidence>
<dbReference type="GO" id="GO:0004534">
    <property type="term" value="F:5'-3' RNA exonuclease activity"/>
    <property type="evidence" value="ECO:0007669"/>
    <property type="project" value="TreeGrafter"/>
</dbReference>
<dbReference type="InterPro" id="IPR041412">
    <property type="entry name" value="Xrn1_helical"/>
</dbReference>
<dbReference type="Pfam" id="PF03159">
    <property type="entry name" value="XRN_N"/>
    <property type="match status" value="1"/>
</dbReference>
<proteinExistence type="inferred from homology"/>
<feature type="domain" description="Xrn1 helical" evidence="6">
    <location>
        <begin position="357"/>
        <end position="528"/>
    </location>
</feature>
<dbReference type="GO" id="GO:0016075">
    <property type="term" value="P:rRNA catabolic process"/>
    <property type="evidence" value="ECO:0007669"/>
    <property type="project" value="TreeGrafter"/>
</dbReference>
<comment type="similarity">
    <text evidence="4">Belongs to the 5'-3' exonuclease family.</text>
</comment>
<evidence type="ECO:0008006" key="8">
    <source>
        <dbReference type="Google" id="ProtNLM"/>
    </source>
</evidence>
<organism evidence="7">
    <name type="scientific">viral metagenome</name>
    <dbReference type="NCBI Taxonomy" id="1070528"/>
    <lineage>
        <taxon>unclassified sequences</taxon>
        <taxon>metagenomes</taxon>
        <taxon>organismal metagenomes</taxon>
    </lineage>
</organism>
<accession>A0A6C0CNT8</accession>
<evidence type="ECO:0000256" key="2">
    <source>
        <dbReference type="ARBA" id="ARBA00022801"/>
    </source>
</evidence>
<evidence type="ECO:0000256" key="3">
    <source>
        <dbReference type="ARBA" id="ARBA00022839"/>
    </source>
</evidence>